<evidence type="ECO:0000259" key="10">
    <source>
        <dbReference type="PROSITE" id="PS50893"/>
    </source>
</evidence>
<feature type="transmembrane region" description="Helical" evidence="9">
    <location>
        <begin position="189"/>
        <end position="211"/>
    </location>
</feature>
<feature type="transmembrane region" description="Helical" evidence="9">
    <location>
        <begin position="217"/>
        <end position="236"/>
    </location>
</feature>
<dbReference type="PANTHER" id="PTHR11384:SF59">
    <property type="entry name" value="LYSOSOMAL COBALAMIN TRANSPORTER ABCD4"/>
    <property type="match status" value="1"/>
</dbReference>
<evidence type="ECO:0000256" key="8">
    <source>
        <dbReference type="ARBA" id="ARBA00023136"/>
    </source>
</evidence>
<keyword evidence="7 9" id="KW-1133">Transmembrane helix</keyword>
<dbReference type="SUPFAM" id="SSF90123">
    <property type="entry name" value="ABC transporter transmembrane region"/>
    <property type="match status" value="1"/>
</dbReference>
<proteinExistence type="predicted"/>
<dbReference type="Pfam" id="PF00005">
    <property type="entry name" value="ABC_tran"/>
    <property type="match status" value="1"/>
</dbReference>
<comment type="subcellular location">
    <subcellularLocation>
        <location evidence="1">Cell membrane</location>
        <topology evidence="1">Multi-pass membrane protein</topology>
    </subcellularLocation>
</comment>
<evidence type="ECO:0000259" key="11">
    <source>
        <dbReference type="PROSITE" id="PS50929"/>
    </source>
</evidence>
<dbReference type="PROSITE" id="PS00211">
    <property type="entry name" value="ABC_TRANSPORTER_1"/>
    <property type="match status" value="1"/>
</dbReference>
<organism evidence="12 13">
    <name type="scientific">Uliginosibacterium aquaticum</name>
    <dbReference type="NCBI Taxonomy" id="2731212"/>
    <lineage>
        <taxon>Bacteria</taxon>
        <taxon>Pseudomonadati</taxon>
        <taxon>Pseudomonadota</taxon>
        <taxon>Betaproteobacteria</taxon>
        <taxon>Rhodocyclales</taxon>
        <taxon>Zoogloeaceae</taxon>
        <taxon>Uliginosibacterium</taxon>
    </lineage>
</organism>
<reference evidence="12 13" key="1">
    <citation type="submission" date="2020-06" db="EMBL/GenBank/DDBJ databases">
        <title>Draft genome of Uliginosibacterium sp. IMCC34675.</title>
        <authorList>
            <person name="Song J."/>
        </authorList>
    </citation>
    <scope>NUCLEOTIDE SEQUENCE [LARGE SCALE GENOMIC DNA]</scope>
    <source>
        <strain evidence="12 13">IMCC34675</strain>
    </source>
</reference>
<keyword evidence="2" id="KW-0813">Transport</keyword>
<feature type="domain" description="ABC transmembrane type-1" evidence="11">
    <location>
        <begin position="61"/>
        <end position="360"/>
    </location>
</feature>
<feature type="domain" description="ABC transporter" evidence="10">
    <location>
        <begin position="393"/>
        <end position="598"/>
    </location>
</feature>
<name>A0ABX2IB61_9RHOO</name>
<evidence type="ECO:0000256" key="3">
    <source>
        <dbReference type="ARBA" id="ARBA00022475"/>
    </source>
</evidence>
<dbReference type="InterPro" id="IPR027417">
    <property type="entry name" value="P-loop_NTPase"/>
</dbReference>
<protein>
    <submittedName>
        <fullName evidence="12">ABC transporter ATP-binding protein/permease</fullName>
    </submittedName>
</protein>
<dbReference type="SMART" id="SM00382">
    <property type="entry name" value="AAA"/>
    <property type="match status" value="1"/>
</dbReference>
<dbReference type="InterPro" id="IPR003439">
    <property type="entry name" value="ABC_transporter-like_ATP-bd"/>
</dbReference>
<sequence length="598" mass="67145">MQMDWNQELVNSALWLAKAFVISVLVFGGIVLWLARRSAWGRQVKRIAWPWFDPRRSWRPLAMVVLLVLLTLVSVRMNVLFSFWYNGIYTAMQKLEAKPFWFLMGVFGVLAALHVARALFTTYLRESFQIRWRAALSESLMERWLAGQTYHRSQYLAEQIDNPDQRIQQDVTQFVEGTLKLSLGMLEAIVSLIEFTLMLWGLSGALALLGFEIPRAMVFLVYIYVAVATGLAIWIGRPLIALTFQNERFNADFRYALIRLREYGESIAFYAGEQVERSTLLQRFASVIRNMWDLLFRGLKLQGFNLAVSQLAVVFPIIIQAPRLFAQQITLGDLMQTSQAFGQVQDALSFFRSSYDEFASYRAVLARLGGFLDVIDQTAALPAVEIRSDGARVAVSALTVRSTTQQVLLADLDLDLAAGESLLIRGPSGVGKTTLLRAMAGLWPFAAGQVVRPQGRAVLFLSQKPYLPLGTLRAALFYPAPALVNEHAAEVLRQCQLPHLIERLDEEADWSRILSLGEQQRLAIGRALLAKPAVIFMDESSSAMDEGLEHAMYALLRERLPESTLISVGHRSSLLAFHQQALRLEGGGGWCLERLAAV</sequence>
<dbReference type="EMBL" id="JABCSC020000001">
    <property type="protein sequence ID" value="NSL53526.1"/>
    <property type="molecule type" value="Genomic_DNA"/>
</dbReference>
<keyword evidence="3" id="KW-1003">Cell membrane</keyword>
<dbReference type="Proteomes" id="UP000778523">
    <property type="component" value="Unassembled WGS sequence"/>
</dbReference>
<evidence type="ECO:0000313" key="12">
    <source>
        <dbReference type="EMBL" id="NSL53526.1"/>
    </source>
</evidence>
<keyword evidence="6 12" id="KW-0067">ATP-binding</keyword>
<feature type="transmembrane region" description="Helical" evidence="9">
    <location>
        <begin position="61"/>
        <end position="85"/>
    </location>
</feature>
<gene>
    <name evidence="12" type="ORF">HJ583_000665</name>
</gene>
<keyword evidence="13" id="KW-1185">Reference proteome</keyword>
<evidence type="ECO:0000256" key="6">
    <source>
        <dbReference type="ARBA" id="ARBA00022840"/>
    </source>
</evidence>
<dbReference type="CDD" id="cd03223">
    <property type="entry name" value="ABCD_peroxisomal_ALDP"/>
    <property type="match status" value="1"/>
</dbReference>
<dbReference type="InterPro" id="IPR050835">
    <property type="entry name" value="ABC_transporter_sub-D"/>
</dbReference>
<dbReference type="Gene3D" id="1.20.1560.10">
    <property type="entry name" value="ABC transporter type 1, transmembrane domain"/>
    <property type="match status" value="1"/>
</dbReference>
<accession>A0ABX2IB61</accession>
<feature type="transmembrane region" description="Helical" evidence="9">
    <location>
        <begin position="12"/>
        <end position="35"/>
    </location>
</feature>
<comment type="caution">
    <text evidence="12">The sequence shown here is derived from an EMBL/GenBank/DDBJ whole genome shotgun (WGS) entry which is preliminary data.</text>
</comment>
<dbReference type="PROSITE" id="PS50893">
    <property type="entry name" value="ABC_TRANSPORTER_2"/>
    <property type="match status" value="1"/>
</dbReference>
<evidence type="ECO:0000256" key="9">
    <source>
        <dbReference type="SAM" id="Phobius"/>
    </source>
</evidence>
<evidence type="ECO:0000256" key="2">
    <source>
        <dbReference type="ARBA" id="ARBA00022448"/>
    </source>
</evidence>
<dbReference type="Pfam" id="PF06472">
    <property type="entry name" value="ABC_membrane_2"/>
    <property type="match status" value="1"/>
</dbReference>
<dbReference type="SUPFAM" id="SSF52540">
    <property type="entry name" value="P-loop containing nucleoside triphosphate hydrolases"/>
    <property type="match status" value="1"/>
</dbReference>
<feature type="transmembrane region" description="Helical" evidence="9">
    <location>
        <begin position="100"/>
        <end position="124"/>
    </location>
</feature>
<dbReference type="InterPro" id="IPR036640">
    <property type="entry name" value="ABC1_TM_sf"/>
</dbReference>
<evidence type="ECO:0000256" key="1">
    <source>
        <dbReference type="ARBA" id="ARBA00004651"/>
    </source>
</evidence>
<dbReference type="GO" id="GO:0005524">
    <property type="term" value="F:ATP binding"/>
    <property type="evidence" value="ECO:0007669"/>
    <property type="project" value="UniProtKB-KW"/>
</dbReference>
<dbReference type="Gene3D" id="3.40.50.300">
    <property type="entry name" value="P-loop containing nucleotide triphosphate hydrolases"/>
    <property type="match status" value="1"/>
</dbReference>
<dbReference type="PROSITE" id="PS50929">
    <property type="entry name" value="ABC_TM1F"/>
    <property type="match status" value="1"/>
</dbReference>
<keyword evidence="4 9" id="KW-0812">Transmembrane</keyword>
<dbReference type="InterPro" id="IPR017871">
    <property type="entry name" value="ABC_transporter-like_CS"/>
</dbReference>
<dbReference type="InterPro" id="IPR003593">
    <property type="entry name" value="AAA+_ATPase"/>
</dbReference>
<keyword evidence="5" id="KW-0547">Nucleotide-binding</keyword>
<evidence type="ECO:0000256" key="7">
    <source>
        <dbReference type="ARBA" id="ARBA00022989"/>
    </source>
</evidence>
<evidence type="ECO:0000313" key="13">
    <source>
        <dbReference type="Proteomes" id="UP000778523"/>
    </source>
</evidence>
<evidence type="ECO:0000256" key="4">
    <source>
        <dbReference type="ARBA" id="ARBA00022692"/>
    </source>
</evidence>
<evidence type="ECO:0000256" key="5">
    <source>
        <dbReference type="ARBA" id="ARBA00022741"/>
    </source>
</evidence>
<keyword evidence="8 9" id="KW-0472">Membrane</keyword>
<dbReference type="InterPro" id="IPR011527">
    <property type="entry name" value="ABC1_TM_dom"/>
</dbReference>
<dbReference type="PANTHER" id="PTHR11384">
    <property type="entry name" value="ATP-BINDING CASSETTE, SUB-FAMILY D MEMBER"/>
    <property type="match status" value="1"/>
</dbReference>